<keyword evidence="2" id="KW-1185">Reference proteome</keyword>
<reference evidence="1 2" key="1">
    <citation type="journal article" date="2021" name="Nat. Commun.">
        <title>Genetic determinants of endophytism in the Arabidopsis root mycobiome.</title>
        <authorList>
            <person name="Mesny F."/>
            <person name="Miyauchi S."/>
            <person name="Thiergart T."/>
            <person name="Pickel B."/>
            <person name="Atanasova L."/>
            <person name="Karlsson M."/>
            <person name="Huettel B."/>
            <person name="Barry K.W."/>
            <person name="Haridas S."/>
            <person name="Chen C."/>
            <person name="Bauer D."/>
            <person name="Andreopoulos W."/>
            <person name="Pangilinan J."/>
            <person name="LaButti K."/>
            <person name="Riley R."/>
            <person name="Lipzen A."/>
            <person name="Clum A."/>
            <person name="Drula E."/>
            <person name="Henrissat B."/>
            <person name="Kohler A."/>
            <person name="Grigoriev I.V."/>
            <person name="Martin F.M."/>
            <person name="Hacquard S."/>
        </authorList>
    </citation>
    <scope>NUCLEOTIDE SEQUENCE [LARGE SCALE GENOMIC DNA]</scope>
    <source>
        <strain evidence="1 2">MPI-CAGE-CH-0241</strain>
    </source>
</reference>
<evidence type="ECO:0000313" key="2">
    <source>
        <dbReference type="Proteomes" id="UP000777438"/>
    </source>
</evidence>
<proteinExistence type="predicted"/>
<evidence type="ECO:0000313" key="1">
    <source>
        <dbReference type="EMBL" id="KAH6891499.1"/>
    </source>
</evidence>
<dbReference type="AlphaFoldDB" id="A0A9P8W7T7"/>
<gene>
    <name evidence="1" type="ORF">B0T10DRAFT_560741</name>
</gene>
<dbReference type="InterPro" id="IPR029063">
    <property type="entry name" value="SAM-dependent_MTases_sf"/>
</dbReference>
<name>A0A9P8W7T7_9HYPO</name>
<sequence length="229" mass="26052">MTAHDKDSPYTRMVWKPQFDRLDNQAAHPDIFASGSAVPHLHRLLDWTEDKLHRAFEDPASLASQIRDLTSVEREQRISTLAAELNPQSSESRLMCHLYNNLAAIYAGEKTGIQQGQVYRESNKRLGAMVALLAHQKPDLKILEVGAGTGSATREILLALAGSSPWRRYVEYRLTDTTTSFLASAEETFKDFGGLAYGAFDMEQPKSRVTRQNGTWWWPRMWYMPYDDL</sequence>
<organism evidence="1 2">
    <name type="scientific">Thelonectria olida</name>
    <dbReference type="NCBI Taxonomy" id="1576542"/>
    <lineage>
        <taxon>Eukaryota</taxon>
        <taxon>Fungi</taxon>
        <taxon>Dikarya</taxon>
        <taxon>Ascomycota</taxon>
        <taxon>Pezizomycotina</taxon>
        <taxon>Sordariomycetes</taxon>
        <taxon>Hypocreomycetidae</taxon>
        <taxon>Hypocreales</taxon>
        <taxon>Nectriaceae</taxon>
        <taxon>Thelonectria</taxon>
    </lineage>
</organism>
<comment type="caution">
    <text evidence="1">The sequence shown here is derived from an EMBL/GenBank/DDBJ whole genome shotgun (WGS) entry which is preliminary data.</text>
</comment>
<dbReference type="Gene3D" id="3.40.50.150">
    <property type="entry name" value="Vaccinia Virus protein VP39"/>
    <property type="match status" value="1"/>
</dbReference>
<dbReference type="OrthoDB" id="329835at2759"/>
<accession>A0A9P8W7T7</accession>
<protein>
    <submittedName>
        <fullName evidence="1">Uncharacterized protein</fullName>
    </submittedName>
</protein>
<dbReference type="EMBL" id="JAGPYM010000008">
    <property type="protein sequence ID" value="KAH6891499.1"/>
    <property type="molecule type" value="Genomic_DNA"/>
</dbReference>
<dbReference type="Proteomes" id="UP000777438">
    <property type="component" value="Unassembled WGS sequence"/>
</dbReference>
<dbReference type="SUPFAM" id="SSF53335">
    <property type="entry name" value="S-adenosyl-L-methionine-dependent methyltransferases"/>
    <property type="match status" value="1"/>
</dbReference>